<dbReference type="Proteomes" id="UP001107558">
    <property type="component" value="Chromosome 3"/>
</dbReference>
<sequence>MAIEFLMLGRFLNSSHASRKFFNKGSLLDWEWFELTCTLLITGELRLIRGGKSSSFKYLLTTSNSMLSCELSVDFCRFFLHIINLFLVIKKNWTSLVICWMFSFAIDTLRTTDFLVNSLALTDRVISSHLTHLEGNPQLTEK</sequence>
<comment type="caution">
    <text evidence="1">The sequence shown here is derived from an EMBL/GenBank/DDBJ whole genome shotgun (WGS) entry which is preliminary data.</text>
</comment>
<evidence type="ECO:0000313" key="1">
    <source>
        <dbReference type="EMBL" id="KAG5672679.1"/>
    </source>
</evidence>
<name>A0A9J6BS72_POLVA</name>
<dbReference type="AlphaFoldDB" id="A0A9J6BS72"/>
<reference evidence="1" key="1">
    <citation type="submission" date="2021-03" db="EMBL/GenBank/DDBJ databases">
        <title>Chromosome level genome of the anhydrobiotic midge Polypedilum vanderplanki.</title>
        <authorList>
            <person name="Yoshida Y."/>
            <person name="Kikawada T."/>
            <person name="Gusev O."/>
        </authorList>
    </citation>
    <scope>NUCLEOTIDE SEQUENCE</scope>
    <source>
        <strain evidence="1">NIAS01</strain>
        <tissue evidence="1">Whole body or cell culture</tissue>
    </source>
</reference>
<dbReference type="EMBL" id="JADBJN010000003">
    <property type="protein sequence ID" value="KAG5672679.1"/>
    <property type="molecule type" value="Genomic_DNA"/>
</dbReference>
<accession>A0A9J6BS72</accession>
<evidence type="ECO:0000313" key="2">
    <source>
        <dbReference type="Proteomes" id="UP001107558"/>
    </source>
</evidence>
<gene>
    <name evidence="1" type="ORF">PVAND_002790</name>
</gene>
<organism evidence="1 2">
    <name type="scientific">Polypedilum vanderplanki</name>
    <name type="common">Sleeping chironomid midge</name>
    <dbReference type="NCBI Taxonomy" id="319348"/>
    <lineage>
        <taxon>Eukaryota</taxon>
        <taxon>Metazoa</taxon>
        <taxon>Ecdysozoa</taxon>
        <taxon>Arthropoda</taxon>
        <taxon>Hexapoda</taxon>
        <taxon>Insecta</taxon>
        <taxon>Pterygota</taxon>
        <taxon>Neoptera</taxon>
        <taxon>Endopterygota</taxon>
        <taxon>Diptera</taxon>
        <taxon>Nematocera</taxon>
        <taxon>Chironomoidea</taxon>
        <taxon>Chironomidae</taxon>
        <taxon>Chironominae</taxon>
        <taxon>Polypedilum</taxon>
        <taxon>Polypedilum</taxon>
    </lineage>
</organism>
<protein>
    <submittedName>
        <fullName evidence="1">Uncharacterized protein</fullName>
    </submittedName>
</protein>
<proteinExistence type="predicted"/>
<keyword evidence="2" id="KW-1185">Reference proteome</keyword>